<keyword evidence="2" id="KW-1185">Reference proteome</keyword>
<evidence type="ECO:0000313" key="1">
    <source>
        <dbReference type="EMBL" id="KYO29892.1"/>
    </source>
</evidence>
<name>A0A151MZE5_ALLMI</name>
<dbReference type="EMBL" id="AKHW03004458">
    <property type="protein sequence ID" value="KYO29892.1"/>
    <property type="molecule type" value="Genomic_DNA"/>
</dbReference>
<proteinExistence type="predicted"/>
<dbReference type="Proteomes" id="UP000050525">
    <property type="component" value="Unassembled WGS sequence"/>
</dbReference>
<accession>A0A151MZE5</accession>
<evidence type="ECO:0000313" key="2">
    <source>
        <dbReference type="Proteomes" id="UP000050525"/>
    </source>
</evidence>
<protein>
    <submittedName>
        <fullName evidence="1">Uncharacterized protein</fullName>
    </submittedName>
</protein>
<comment type="caution">
    <text evidence="1">The sequence shown here is derived from an EMBL/GenBank/DDBJ whole genome shotgun (WGS) entry which is preliminary data.</text>
</comment>
<dbReference type="AlphaFoldDB" id="A0A151MZE5"/>
<reference evidence="1 2" key="1">
    <citation type="journal article" date="2012" name="Genome Biol.">
        <title>Sequencing three crocodilian genomes to illuminate the evolution of archosaurs and amniotes.</title>
        <authorList>
            <person name="St John J.A."/>
            <person name="Braun E.L."/>
            <person name="Isberg S.R."/>
            <person name="Miles L.G."/>
            <person name="Chong A.Y."/>
            <person name="Gongora J."/>
            <person name="Dalzell P."/>
            <person name="Moran C."/>
            <person name="Bed'hom B."/>
            <person name="Abzhanov A."/>
            <person name="Burgess S.C."/>
            <person name="Cooksey A.M."/>
            <person name="Castoe T.A."/>
            <person name="Crawford N.G."/>
            <person name="Densmore L.D."/>
            <person name="Drew J.C."/>
            <person name="Edwards S.V."/>
            <person name="Faircloth B.C."/>
            <person name="Fujita M.K."/>
            <person name="Greenwold M.J."/>
            <person name="Hoffmann F.G."/>
            <person name="Howard J.M."/>
            <person name="Iguchi T."/>
            <person name="Janes D.E."/>
            <person name="Khan S.Y."/>
            <person name="Kohno S."/>
            <person name="de Koning A.J."/>
            <person name="Lance S.L."/>
            <person name="McCarthy F.M."/>
            <person name="McCormack J.E."/>
            <person name="Merchant M.E."/>
            <person name="Peterson D.G."/>
            <person name="Pollock D.D."/>
            <person name="Pourmand N."/>
            <person name="Raney B.J."/>
            <person name="Roessler K.A."/>
            <person name="Sanford J.R."/>
            <person name="Sawyer R.H."/>
            <person name="Schmidt C.J."/>
            <person name="Triplett E.W."/>
            <person name="Tuberville T.D."/>
            <person name="Venegas-Anaya M."/>
            <person name="Howard J.T."/>
            <person name="Jarvis E.D."/>
            <person name="Guillette L.J.Jr."/>
            <person name="Glenn T.C."/>
            <person name="Green R.E."/>
            <person name="Ray D.A."/>
        </authorList>
    </citation>
    <scope>NUCLEOTIDE SEQUENCE [LARGE SCALE GENOMIC DNA]</scope>
    <source>
        <strain evidence="1">KSC_2009_1</strain>
    </source>
</reference>
<sequence>MGLWDSRSIAKGLHRASSLDGTTDTAPLKSCPDLLPCYFIFTPRFGVETGSQHWLHAPKPPYPEQGSSQRQSRWAAGVLGANALQLPAGRMSLEKWVWQKHLPVPRTLY</sequence>
<gene>
    <name evidence="1" type="ORF">Y1Q_0013791</name>
</gene>
<organism evidence="1 2">
    <name type="scientific">Alligator mississippiensis</name>
    <name type="common">American alligator</name>
    <dbReference type="NCBI Taxonomy" id="8496"/>
    <lineage>
        <taxon>Eukaryota</taxon>
        <taxon>Metazoa</taxon>
        <taxon>Chordata</taxon>
        <taxon>Craniata</taxon>
        <taxon>Vertebrata</taxon>
        <taxon>Euteleostomi</taxon>
        <taxon>Archelosauria</taxon>
        <taxon>Archosauria</taxon>
        <taxon>Crocodylia</taxon>
        <taxon>Alligatoridae</taxon>
        <taxon>Alligatorinae</taxon>
        <taxon>Alligator</taxon>
    </lineage>
</organism>